<dbReference type="GO" id="GO:0019441">
    <property type="term" value="P:L-tryptophan catabolic process to kynurenine"/>
    <property type="evidence" value="ECO:0007669"/>
    <property type="project" value="UniProtKB-UniRule"/>
</dbReference>
<accession>A0A2I0QSE7</accession>
<dbReference type="OrthoDB" id="9796085at2"/>
<feature type="binding site" evidence="9">
    <location>
        <position position="16"/>
    </location>
    <ligand>
        <name>substrate</name>
    </ligand>
</feature>
<feature type="active site" description="Proton donor/acceptor" evidence="9">
    <location>
        <position position="56"/>
    </location>
</feature>
<comment type="function">
    <text evidence="1 9">Catalyzes the hydrolysis of N-formyl-L-kynurenine to L-kynurenine, the second step in the kynurenine pathway of tryptophan degradation.</text>
</comment>
<evidence type="ECO:0000313" key="11">
    <source>
        <dbReference type="Proteomes" id="UP000243524"/>
    </source>
</evidence>
<dbReference type="InterPro" id="IPR007325">
    <property type="entry name" value="KFase/CYL"/>
</dbReference>
<keyword evidence="6 9" id="KW-0823">Tryptophan catabolism</keyword>
<dbReference type="InterPro" id="IPR037175">
    <property type="entry name" value="KFase_sf"/>
</dbReference>
<dbReference type="EMBL" id="PJNH01000003">
    <property type="protein sequence ID" value="PKR77234.1"/>
    <property type="molecule type" value="Genomic_DNA"/>
</dbReference>
<dbReference type="AlphaFoldDB" id="A0A2I0QSE7"/>
<dbReference type="PANTHER" id="PTHR31118">
    <property type="entry name" value="CYCLASE-LIKE PROTEIN 2"/>
    <property type="match status" value="1"/>
</dbReference>
<dbReference type="Gene3D" id="3.50.30.50">
    <property type="entry name" value="Putative cyclase"/>
    <property type="match status" value="1"/>
</dbReference>
<evidence type="ECO:0000256" key="8">
    <source>
        <dbReference type="ARBA" id="ARBA00060547"/>
    </source>
</evidence>
<keyword evidence="11" id="KW-1185">Reference proteome</keyword>
<keyword evidence="3 9" id="KW-0479">Metal-binding</keyword>
<feature type="binding site" evidence="9">
    <location>
        <position position="157"/>
    </location>
    <ligand>
        <name>Zn(2+)</name>
        <dbReference type="ChEBI" id="CHEBI:29105"/>
        <label>2</label>
    </ligand>
</feature>
<dbReference type="GO" id="GO:0004061">
    <property type="term" value="F:arylformamidase activity"/>
    <property type="evidence" value="ECO:0007669"/>
    <property type="project" value="UniProtKB-UniRule"/>
</dbReference>
<dbReference type="Proteomes" id="UP000243524">
    <property type="component" value="Unassembled WGS sequence"/>
</dbReference>
<comment type="catalytic activity">
    <reaction evidence="7 9">
        <text>N-formyl-L-kynurenine + H2O = L-kynurenine + formate + H(+)</text>
        <dbReference type="Rhea" id="RHEA:13009"/>
        <dbReference type="ChEBI" id="CHEBI:15377"/>
        <dbReference type="ChEBI" id="CHEBI:15378"/>
        <dbReference type="ChEBI" id="CHEBI:15740"/>
        <dbReference type="ChEBI" id="CHEBI:57959"/>
        <dbReference type="ChEBI" id="CHEBI:58629"/>
        <dbReference type="EC" id="3.5.1.9"/>
    </reaction>
</comment>
<feature type="binding site" evidence="9">
    <location>
        <position position="52"/>
    </location>
    <ligand>
        <name>Zn(2+)</name>
        <dbReference type="ChEBI" id="CHEBI:29105"/>
        <label>2</label>
    </ligand>
</feature>
<dbReference type="EC" id="3.5.1.9" evidence="9"/>
<evidence type="ECO:0000256" key="5">
    <source>
        <dbReference type="ARBA" id="ARBA00022833"/>
    </source>
</evidence>
<reference evidence="10 11" key="1">
    <citation type="submission" date="2017-06" db="EMBL/GenBank/DDBJ databases">
        <title>the draft geome sequence of Illustriluteabacillus marina B3227.</title>
        <authorList>
            <person name="He R.-H."/>
            <person name="Du Z.-J."/>
        </authorList>
    </citation>
    <scope>NUCLEOTIDE SEQUENCE [LARGE SCALE GENOMIC DNA]</scope>
    <source>
        <strain evidence="10 11">B3227</strain>
    </source>
</reference>
<evidence type="ECO:0000256" key="4">
    <source>
        <dbReference type="ARBA" id="ARBA00022801"/>
    </source>
</evidence>
<evidence type="ECO:0000256" key="2">
    <source>
        <dbReference type="ARBA" id="ARBA00011738"/>
    </source>
</evidence>
<comment type="similarity">
    <text evidence="9">Belongs to the Cyclase 1 superfamily. KynB family.</text>
</comment>
<keyword evidence="5 9" id="KW-0862">Zinc</keyword>
<dbReference type="UniPathway" id="UPA00333">
    <property type="reaction ID" value="UER00454"/>
</dbReference>
<keyword evidence="4 9" id="KW-0378">Hydrolase</keyword>
<comment type="cofactor">
    <cofactor evidence="9">
        <name>Zn(2+)</name>
        <dbReference type="ChEBI" id="CHEBI:29105"/>
    </cofactor>
    <text evidence="9">Binds 2 zinc ions per subunit.</text>
</comment>
<feature type="binding site" evidence="9">
    <location>
        <position position="50"/>
    </location>
    <ligand>
        <name>Zn(2+)</name>
        <dbReference type="ChEBI" id="CHEBI:29105"/>
        <label>1</label>
    </ligand>
</feature>
<organism evidence="10 11">
    <name type="scientific">Halalkalibacillus sediminis</name>
    <dbReference type="NCBI Taxonomy" id="2018042"/>
    <lineage>
        <taxon>Bacteria</taxon>
        <taxon>Bacillati</taxon>
        <taxon>Bacillota</taxon>
        <taxon>Bacilli</taxon>
        <taxon>Bacillales</taxon>
        <taxon>Bacillaceae</taxon>
        <taxon>Halalkalibacillus</taxon>
    </lineage>
</organism>
<comment type="pathway">
    <text evidence="8 9">Amino-acid degradation; L-tryptophan degradation via kynurenine pathway; L-kynurenine from L-tryptophan: step 2/2.</text>
</comment>
<dbReference type="SUPFAM" id="SSF102198">
    <property type="entry name" value="Putative cyclase"/>
    <property type="match status" value="1"/>
</dbReference>
<comment type="caution">
    <text evidence="10">The sequence shown here is derived from an EMBL/GenBank/DDBJ whole genome shotgun (WGS) entry which is preliminary data.</text>
</comment>
<dbReference type="HAMAP" id="MF_01969">
    <property type="entry name" value="KynB"/>
    <property type="match status" value="1"/>
</dbReference>
<dbReference type="GO" id="GO:0004328">
    <property type="term" value="F:formamidase activity"/>
    <property type="evidence" value="ECO:0007669"/>
    <property type="project" value="InterPro"/>
</dbReference>
<dbReference type="Pfam" id="PF04199">
    <property type="entry name" value="Cyclase"/>
    <property type="match status" value="1"/>
</dbReference>
<evidence type="ECO:0000313" key="10">
    <source>
        <dbReference type="EMBL" id="PKR77234.1"/>
    </source>
</evidence>
<dbReference type="FunFam" id="3.50.30.50:FF:000001">
    <property type="entry name" value="Kynurenine formamidase"/>
    <property type="match status" value="1"/>
</dbReference>
<gene>
    <name evidence="9 10" type="primary">kynB</name>
    <name evidence="10" type="ORF">CEY16_10870</name>
</gene>
<feature type="binding site" evidence="9">
    <location>
        <position position="46"/>
    </location>
    <ligand>
        <name>Zn(2+)</name>
        <dbReference type="ChEBI" id="CHEBI:29105"/>
        <label>1</label>
    </ligand>
</feature>
<evidence type="ECO:0000256" key="1">
    <source>
        <dbReference type="ARBA" id="ARBA00002204"/>
    </source>
</evidence>
<dbReference type="NCBIfam" id="TIGR03035">
    <property type="entry name" value="trp_arylform"/>
    <property type="match status" value="1"/>
</dbReference>
<name>A0A2I0QSE7_9BACI</name>
<dbReference type="GO" id="GO:0008270">
    <property type="term" value="F:zinc ion binding"/>
    <property type="evidence" value="ECO:0007669"/>
    <property type="project" value="UniProtKB-UniRule"/>
</dbReference>
<proteinExistence type="inferred from homology"/>
<feature type="binding site" evidence="9">
    <location>
        <position position="52"/>
    </location>
    <ligand>
        <name>Zn(2+)</name>
        <dbReference type="ChEBI" id="CHEBI:29105"/>
        <label>1</label>
    </ligand>
</feature>
<evidence type="ECO:0000256" key="7">
    <source>
        <dbReference type="ARBA" id="ARBA00048496"/>
    </source>
</evidence>
<dbReference type="RefSeq" id="WP_101332062.1">
    <property type="nucleotide sequence ID" value="NZ_PJNH01000003.1"/>
</dbReference>
<sequence>MIIDISRKLNSKTPTWPGDTSFSYQLTWSKEETGSVNVGQITSSCHTATHVDSPFHFNSSGLTIDQLPLELFVGNALVVDVSFKDVVRVEDFEMVDLSGVRRVILKTNAWVDPEHFPESIPTLDPELGQLFREKGVELLGVDLPSVDPLDSKTLDTHHSFEENGVHILEGLQLAHVEPGEYRLTALPLAIDGADGSPVRAILETLE</sequence>
<comment type="subunit">
    <text evidence="2 9">Homodimer.</text>
</comment>
<dbReference type="PANTHER" id="PTHR31118:SF32">
    <property type="entry name" value="KYNURENINE FORMAMIDASE"/>
    <property type="match status" value="1"/>
</dbReference>
<evidence type="ECO:0000256" key="6">
    <source>
        <dbReference type="ARBA" id="ARBA00023079"/>
    </source>
</evidence>
<evidence type="ECO:0000256" key="9">
    <source>
        <dbReference type="HAMAP-Rule" id="MF_01969"/>
    </source>
</evidence>
<feature type="binding site" evidence="9">
    <location>
        <position position="169"/>
    </location>
    <ligand>
        <name>Zn(2+)</name>
        <dbReference type="ChEBI" id="CHEBI:29105"/>
        <label>1</label>
    </ligand>
</feature>
<protein>
    <recommendedName>
        <fullName evidence="9">Kynurenine formamidase</fullName>
        <shortName evidence="9">KFA</shortName>
        <shortName evidence="9">KFase</shortName>
        <ecNumber evidence="9">3.5.1.9</ecNumber>
    </recommendedName>
    <alternativeName>
        <fullName evidence="9">Arylformamidase</fullName>
    </alternativeName>
    <alternativeName>
        <fullName evidence="9">N-formylkynurenine formamidase</fullName>
        <shortName evidence="9">FKF</shortName>
    </alternativeName>
</protein>
<feature type="binding site" evidence="9">
    <location>
        <position position="169"/>
    </location>
    <ligand>
        <name>Zn(2+)</name>
        <dbReference type="ChEBI" id="CHEBI:29105"/>
        <label>2</label>
    </ligand>
</feature>
<dbReference type="InterPro" id="IPR017484">
    <property type="entry name" value="Kynurenine_formamidase_bac"/>
</dbReference>
<evidence type="ECO:0000256" key="3">
    <source>
        <dbReference type="ARBA" id="ARBA00022723"/>
    </source>
</evidence>